<dbReference type="AlphaFoldDB" id="A0AAD9KQB8"/>
<dbReference type="Pfam" id="PF14769">
    <property type="entry name" value="CLAMP"/>
    <property type="match status" value="1"/>
</dbReference>
<evidence type="ECO:0008006" key="3">
    <source>
        <dbReference type="Google" id="ProtNLM"/>
    </source>
</evidence>
<evidence type="ECO:0000313" key="1">
    <source>
        <dbReference type="EMBL" id="KAK2174900.1"/>
    </source>
</evidence>
<gene>
    <name evidence="1" type="ORF">NP493_768g00000</name>
</gene>
<evidence type="ECO:0000313" key="2">
    <source>
        <dbReference type="Proteomes" id="UP001209878"/>
    </source>
</evidence>
<dbReference type="PANTHER" id="PTHR28457">
    <property type="entry name" value="COILED-COIL DOMAIN-CONTAINING PROTEIN 189"/>
    <property type="match status" value="1"/>
</dbReference>
<keyword evidence="2" id="KW-1185">Reference proteome</keyword>
<dbReference type="Proteomes" id="UP001209878">
    <property type="component" value="Unassembled WGS sequence"/>
</dbReference>
<proteinExistence type="predicted"/>
<dbReference type="PANTHER" id="PTHR28457:SF3">
    <property type="entry name" value="CILIARY-ASSOCIATED CALCIUM-BINDING COILED-COIL PROTEIN 1"/>
    <property type="match status" value="1"/>
</dbReference>
<reference evidence="1" key="1">
    <citation type="journal article" date="2023" name="Mol. Biol. Evol.">
        <title>Third-Generation Sequencing Reveals the Adaptive Role of the Epigenome in Three Deep-Sea Polychaetes.</title>
        <authorList>
            <person name="Perez M."/>
            <person name="Aroh O."/>
            <person name="Sun Y."/>
            <person name="Lan Y."/>
            <person name="Juniper S.K."/>
            <person name="Young C.R."/>
            <person name="Angers B."/>
            <person name="Qian P.Y."/>
        </authorList>
    </citation>
    <scope>NUCLEOTIDE SEQUENCE</scope>
    <source>
        <strain evidence="1">R07B-5</strain>
    </source>
</reference>
<name>A0AAD9KQB8_RIDPI</name>
<sequence>MFISDYQTDLKAATVLDYYVAALWWGKEQNFNVEQLSSFFTVVHTLLENIKEKTLTLLDNMKEFKRMLAGIGVPPPPALPPPQQEIESVQTVAETQSVVEVTPQLPQVPVTVLDCFSVPQAKVMSDYIHNSVFKHYKLYEYMFSHTQAEELIGADLEVEVPKAADMPWPPPLEEGLSGDIYHTYIDIPPPESSSLQIAVPGGESDTSYGDHVPVAMDPSVEVIGDILSKLSAVQIQTIMNSVFEDMLGDVKEDIANKLREKENSFIARINKVHQVQSPDKA</sequence>
<dbReference type="InterPro" id="IPR032727">
    <property type="entry name" value="CLAMP"/>
</dbReference>
<comment type="caution">
    <text evidence="1">The sequence shown here is derived from an EMBL/GenBank/DDBJ whole genome shotgun (WGS) entry which is preliminary data.</text>
</comment>
<organism evidence="1 2">
    <name type="scientific">Ridgeia piscesae</name>
    <name type="common">Tubeworm</name>
    <dbReference type="NCBI Taxonomy" id="27915"/>
    <lineage>
        <taxon>Eukaryota</taxon>
        <taxon>Metazoa</taxon>
        <taxon>Spiralia</taxon>
        <taxon>Lophotrochozoa</taxon>
        <taxon>Annelida</taxon>
        <taxon>Polychaeta</taxon>
        <taxon>Sedentaria</taxon>
        <taxon>Canalipalpata</taxon>
        <taxon>Sabellida</taxon>
        <taxon>Siboglinidae</taxon>
        <taxon>Ridgeia</taxon>
    </lineage>
</organism>
<dbReference type="EMBL" id="JAODUO010000767">
    <property type="protein sequence ID" value="KAK2174900.1"/>
    <property type="molecule type" value="Genomic_DNA"/>
</dbReference>
<accession>A0AAD9KQB8</accession>
<protein>
    <recommendedName>
        <fullName evidence="3">Ciliary associated calcium binding coiled-coil 1</fullName>
    </recommendedName>
</protein>